<dbReference type="EMBL" id="CP146016">
    <property type="protein sequence ID" value="WWQ59520.1"/>
    <property type="molecule type" value="Genomic_DNA"/>
</dbReference>
<gene>
    <name evidence="1" type="ORF">V6M85_08445</name>
</gene>
<proteinExistence type="predicted"/>
<evidence type="ECO:0000313" key="2">
    <source>
        <dbReference type="Proteomes" id="UP001432202"/>
    </source>
</evidence>
<organism evidence="1 2">
    <name type="scientific">Sulfolobus tengchongensis</name>
    <dbReference type="NCBI Taxonomy" id="207809"/>
    <lineage>
        <taxon>Archaea</taxon>
        <taxon>Thermoproteota</taxon>
        <taxon>Thermoprotei</taxon>
        <taxon>Sulfolobales</taxon>
        <taxon>Sulfolobaceae</taxon>
        <taxon>Sulfolobus</taxon>
    </lineage>
</organism>
<dbReference type="Proteomes" id="UP001432202">
    <property type="component" value="Chromosome"/>
</dbReference>
<protein>
    <submittedName>
        <fullName evidence="1">Uncharacterized protein</fullName>
    </submittedName>
</protein>
<name>A0AAX4KXQ1_9CREN</name>
<dbReference type="GeneID" id="89336792"/>
<sequence>MVENNLRKGVEFEYSEYNLFLGTTLDVDNKFLNGSVERKSKIFSFLTMSGFPANVMMGNMTSMNFKLNTKYTRFNENQPSVANCNQLTAMRRLTSIHNFQLYEFTT</sequence>
<dbReference type="AlphaFoldDB" id="A0AAX4KXQ1"/>
<accession>A0AAX4KXQ1</accession>
<reference evidence="1 2" key="1">
    <citation type="submission" date="2024-02" db="EMBL/GenBank/DDBJ databases">
        <title>STSV induces naive adaptation in Sulfolobus.</title>
        <authorList>
            <person name="Xiang X."/>
            <person name="Song M."/>
        </authorList>
    </citation>
    <scope>NUCLEOTIDE SEQUENCE [LARGE SCALE GENOMIC DNA]</scope>
    <source>
        <strain evidence="1 2">RT2</strain>
    </source>
</reference>
<keyword evidence="2" id="KW-1185">Reference proteome</keyword>
<evidence type="ECO:0000313" key="1">
    <source>
        <dbReference type="EMBL" id="WWQ59520.1"/>
    </source>
</evidence>
<dbReference type="RefSeq" id="WP_338598733.1">
    <property type="nucleotide sequence ID" value="NZ_CP146016.1"/>
</dbReference>